<evidence type="ECO:0000256" key="7">
    <source>
        <dbReference type="ARBA" id="ARBA00022989"/>
    </source>
</evidence>
<dbReference type="PROSITE" id="PS01187">
    <property type="entry name" value="EGF_CA"/>
    <property type="match status" value="10"/>
</dbReference>
<feature type="disulfide bond" evidence="13">
    <location>
        <begin position="1282"/>
        <end position="1292"/>
    </location>
</feature>
<dbReference type="SUPFAM" id="SSF56487">
    <property type="entry name" value="SRCR-like"/>
    <property type="match status" value="32"/>
</dbReference>
<feature type="non-terminal residue" evidence="16">
    <location>
        <position position="1"/>
    </location>
</feature>
<evidence type="ECO:0000256" key="1">
    <source>
        <dbReference type="ARBA" id="ARBA00004479"/>
    </source>
</evidence>
<name>A0AA35RS52_GEOBA</name>
<dbReference type="Gene3D" id="2.10.25.10">
    <property type="entry name" value="Laminin"/>
    <property type="match status" value="39"/>
</dbReference>
<feature type="domain" description="SRCR" evidence="15">
    <location>
        <begin position="4948"/>
        <end position="5065"/>
    </location>
</feature>
<feature type="disulfide bond" evidence="13">
    <location>
        <begin position="1107"/>
        <end position="1117"/>
    </location>
</feature>
<evidence type="ECO:0000259" key="14">
    <source>
        <dbReference type="PROSITE" id="PS50026"/>
    </source>
</evidence>
<feature type="domain" description="SRCR" evidence="15">
    <location>
        <begin position="307"/>
        <end position="430"/>
    </location>
</feature>
<feature type="disulfide bond" evidence="13">
    <location>
        <begin position="991"/>
        <end position="1001"/>
    </location>
</feature>
<dbReference type="InterPro" id="IPR000742">
    <property type="entry name" value="EGF"/>
</dbReference>
<feature type="domain" description="SRCR" evidence="15">
    <location>
        <begin position="1330"/>
        <end position="1424"/>
    </location>
</feature>
<feature type="disulfide bond" evidence="13">
    <location>
        <begin position="1560"/>
        <end position="1570"/>
    </location>
</feature>
<feature type="disulfide bond" evidence="13">
    <location>
        <begin position="4878"/>
        <end position="4939"/>
    </location>
</feature>
<feature type="disulfide bond" evidence="13">
    <location>
        <begin position="819"/>
        <end position="883"/>
    </location>
</feature>
<dbReference type="SUPFAM" id="SSF57184">
    <property type="entry name" value="Growth factor receptor domain"/>
    <property type="match status" value="5"/>
</dbReference>
<dbReference type="Proteomes" id="UP001174909">
    <property type="component" value="Unassembled WGS sequence"/>
</dbReference>
<dbReference type="InterPro" id="IPR000152">
    <property type="entry name" value="EGF-type_Asp/Asn_hydroxyl_site"/>
</dbReference>
<feature type="disulfide bond" evidence="13">
    <location>
        <begin position="4372"/>
        <end position="4382"/>
    </location>
</feature>
<feature type="domain" description="EGF-like" evidence="14">
    <location>
        <begin position="2951"/>
        <end position="2990"/>
    </location>
</feature>
<dbReference type="GO" id="GO:0016020">
    <property type="term" value="C:membrane"/>
    <property type="evidence" value="ECO:0007669"/>
    <property type="project" value="UniProtKB-SubCell"/>
</dbReference>
<comment type="subcellular location">
    <subcellularLocation>
        <location evidence="1">Membrane</location>
        <topology evidence="1">Single-pass type I membrane protein</topology>
    </subcellularLocation>
</comment>
<dbReference type="FunFam" id="2.10.25.10:FF:000202">
    <property type="entry name" value="Multiple epidermal growth factor-like domains 8"/>
    <property type="match status" value="3"/>
</dbReference>
<feature type="domain" description="EGF-like" evidence="14">
    <location>
        <begin position="2054"/>
        <end position="2094"/>
    </location>
</feature>
<feature type="domain" description="EGF-like" evidence="14">
    <location>
        <begin position="2910"/>
        <end position="2950"/>
    </location>
</feature>
<protein>
    <submittedName>
        <fullName evidence="16">Deleted in malignant brain tumors 1 protein</fullName>
    </submittedName>
</protein>
<feature type="domain" description="EGF-like" evidence="14">
    <location>
        <begin position="663"/>
        <end position="702"/>
    </location>
</feature>
<feature type="domain" description="SRCR" evidence="15">
    <location>
        <begin position="1597"/>
        <end position="1714"/>
    </location>
</feature>
<keyword evidence="4" id="KW-0732">Signal</keyword>
<dbReference type="InterPro" id="IPR024731">
    <property type="entry name" value="NELL2-like_EGF"/>
</dbReference>
<evidence type="ECO:0000256" key="8">
    <source>
        <dbReference type="ARBA" id="ARBA00023136"/>
    </source>
</evidence>
<feature type="disulfide bond" evidence="13">
    <location>
        <begin position="4911"/>
        <end position="4921"/>
    </location>
</feature>
<feature type="domain" description="SRCR" evidence="15">
    <location>
        <begin position="3233"/>
        <end position="3361"/>
    </location>
</feature>
<feature type="disulfide bond" evidence="13">
    <location>
        <begin position="4865"/>
        <end position="4929"/>
    </location>
</feature>
<keyword evidence="7" id="KW-1133">Transmembrane helix</keyword>
<feature type="disulfide bond" evidence="13">
    <location>
        <begin position="832"/>
        <end position="893"/>
    </location>
</feature>
<comment type="caution">
    <text evidence="13">Lacks conserved residue(s) required for the propagation of feature annotation.</text>
</comment>
<gene>
    <name evidence="16" type="ORF">GBAR_LOCUS9510</name>
</gene>
<feature type="domain" description="SRCR" evidence="15">
    <location>
        <begin position="4836"/>
        <end position="4940"/>
    </location>
</feature>
<dbReference type="EMBL" id="CASHTH010001434">
    <property type="protein sequence ID" value="CAI8015351.1"/>
    <property type="molecule type" value="Genomic_DNA"/>
</dbReference>
<feature type="domain" description="SRCR" evidence="15">
    <location>
        <begin position="1728"/>
        <end position="1831"/>
    </location>
</feature>
<dbReference type="Pfam" id="PF00530">
    <property type="entry name" value="SRCR"/>
    <property type="match status" value="23"/>
</dbReference>
<dbReference type="Gene3D" id="3.10.250.10">
    <property type="entry name" value="SRCR-like domain"/>
    <property type="match status" value="26"/>
</dbReference>
<feature type="domain" description="EGF-like" evidence="14">
    <location>
        <begin position="3770"/>
        <end position="3810"/>
    </location>
</feature>
<dbReference type="SMART" id="SM00181">
    <property type="entry name" value="EGF"/>
    <property type="match status" value="39"/>
</dbReference>
<feature type="disulfide bond" evidence="13">
    <location>
        <begin position="4322"/>
        <end position="4332"/>
    </location>
</feature>
<feature type="domain" description="SRCR" evidence="15">
    <location>
        <begin position="4409"/>
        <end position="4535"/>
    </location>
</feature>
<feature type="domain" description="EGF-like" evidence="14">
    <location>
        <begin position="744"/>
        <end position="784"/>
    </location>
</feature>
<keyword evidence="3" id="KW-0812">Transmembrane</keyword>
<dbReference type="GO" id="GO:0048731">
    <property type="term" value="P:system development"/>
    <property type="evidence" value="ECO:0007669"/>
    <property type="project" value="UniProtKB-ARBA"/>
</dbReference>
<feature type="disulfide bond" evidence="13">
    <location>
        <begin position="2183"/>
        <end position="2244"/>
    </location>
</feature>
<dbReference type="InterPro" id="IPR001881">
    <property type="entry name" value="EGF-like_Ca-bd_dom"/>
</dbReference>
<dbReference type="Pfam" id="PF07645">
    <property type="entry name" value="EGF_CA"/>
    <property type="match status" value="8"/>
</dbReference>
<feature type="disulfide bond" evidence="13">
    <location>
        <begin position="2458"/>
        <end position="2468"/>
    </location>
</feature>
<feature type="disulfide bond" evidence="13">
    <location>
        <begin position="2342"/>
        <end position="2352"/>
    </location>
</feature>
<feature type="domain" description="SRCR" evidence="15">
    <location>
        <begin position="2141"/>
        <end position="2245"/>
    </location>
</feature>
<comment type="caution">
    <text evidence="16">The sequence shown here is derived from an EMBL/GenBank/DDBJ whole genome shotgun (WGS) entry which is preliminary data.</text>
</comment>
<feature type="domain" description="EGF-like" evidence="14">
    <location>
        <begin position="4749"/>
        <end position="4789"/>
    </location>
</feature>
<evidence type="ECO:0000256" key="2">
    <source>
        <dbReference type="ARBA" id="ARBA00022536"/>
    </source>
</evidence>
<feature type="domain" description="SRCR" evidence="15">
    <location>
        <begin position="1033"/>
        <end position="1136"/>
    </location>
</feature>
<feature type="disulfide bond" evidence="13">
    <location>
        <begin position="1952"/>
        <end position="1962"/>
    </location>
</feature>
<evidence type="ECO:0000313" key="17">
    <source>
        <dbReference type="Proteomes" id="UP001174909"/>
    </source>
</evidence>
<dbReference type="GO" id="GO:0048513">
    <property type="term" value="P:animal organ development"/>
    <property type="evidence" value="ECO:0007669"/>
    <property type="project" value="UniProtKB-ARBA"/>
</dbReference>
<evidence type="ECO:0000256" key="12">
    <source>
        <dbReference type="PROSITE-ProRule" id="PRU00076"/>
    </source>
</evidence>
<feature type="disulfide bond" evidence="13">
    <location>
        <begin position="113"/>
        <end position="123"/>
    </location>
</feature>
<feature type="domain" description="SRCR" evidence="15">
    <location>
        <begin position="3540"/>
        <end position="3660"/>
    </location>
</feature>
<feature type="domain" description="EGF-like" evidence="14">
    <location>
        <begin position="3033"/>
        <end position="3074"/>
    </location>
</feature>
<feature type="disulfide bond" evidence="13">
    <location>
        <begin position="3322"/>
        <end position="3332"/>
    </location>
</feature>
<dbReference type="PRINTS" id="PR00258">
    <property type="entry name" value="SPERACTRCPTR"/>
</dbReference>
<evidence type="ECO:0000256" key="4">
    <source>
        <dbReference type="ARBA" id="ARBA00022729"/>
    </source>
</evidence>
<accession>A0AA35RS52</accession>
<dbReference type="InterPro" id="IPR049883">
    <property type="entry name" value="NOTCH1_EGF-like"/>
</dbReference>
<dbReference type="FunFam" id="3.10.250.10:FF:000016">
    <property type="entry name" value="Scavenger receptor cysteine-rich protein type 12"/>
    <property type="match status" value="14"/>
</dbReference>
<evidence type="ECO:0000256" key="11">
    <source>
        <dbReference type="ARBA" id="ARBA00023180"/>
    </source>
</evidence>
<feature type="domain" description="EGF-like" evidence="14">
    <location>
        <begin position="703"/>
        <end position="743"/>
    </location>
</feature>
<dbReference type="InterPro" id="IPR001190">
    <property type="entry name" value="SRCR"/>
</dbReference>
<dbReference type="InterPro" id="IPR036772">
    <property type="entry name" value="SRCR-like_dom_sf"/>
</dbReference>
<feature type="domain" description="EGF-like" evidence="14">
    <location>
        <begin position="3811"/>
        <end position="3852"/>
    </location>
</feature>
<feature type="domain" description="EGF-like" evidence="14">
    <location>
        <begin position="3853"/>
        <end position="3891"/>
    </location>
</feature>
<evidence type="ECO:0000256" key="10">
    <source>
        <dbReference type="ARBA" id="ARBA00023170"/>
    </source>
</evidence>
<feature type="disulfide bond" evidence="13">
    <location>
        <begin position="2536"/>
        <end position="2546"/>
    </location>
</feature>
<feature type="domain" description="SRCR" evidence="15">
    <location>
        <begin position="4348"/>
        <end position="4401"/>
    </location>
</feature>
<dbReference type="PROSITE" id="PS01186">
    <property type="entry name" value="EGF_2"/>
    <property type="match status" value="32"/>
</dbReference>
<feature type="disulfide bond" evidence="13">
    <location>
        <begin position="2216"/>
        <end position="2226"/>
    </location>
</feature>
<keyword evidence="8" id="KW-0472">Membrane</keyword>
<reference evidence="16" key="1">
    <citation type="submission" date="2023-03" db="EMBL/GenBank/DDBJ databases">
        <authorList>
            <person name="Steffen K."/>
            <person name="Cardenas P."/>
        </authorList>
    </citation>
    <scope>NUCLEOTIDE SEQUENCE</scope>
</reference>
<feature type="domain" description="EGF-like" evidence="14">
    <location>
        <begin position="3075"/>
        <end position="3115"/>
    </location>
</feature>
<feature type="domain" description="EGF-like" evidence="14">
    <location>
        <begin position="3894"/>
        <end position="3935"/>
    </location>
</feature>
<feature type="disulfide bond" evidence="13">
    <location>
        <begin position="3150"/>
        <end position="3214"/>
    </location>
</feature>
<evidence type="ECO:0000256" key="3">
    <source>
        <dbReference type="ARBA" id="ARBA00022692"/>
    </source>
</evidence>
<feature type="domain" description="SRCR" evidence="15">
    <location>
        <begin position="38"/>
        <end position="142"/>
    </location>
</feature>
<dbReference type="Pfam" id="PF14670">
    <property type="entry name" value="FXa_inhibition"/>
    <property type="match status" value="2"/>
</dbReference>
<feature type="disulfide bond" evidence="13">
    <location>
        <begin position="2170"/>
        <end position="2234"/>
    </location>
</feature>
<feature type="domain" description="EGF-like" evidence="14">
    <location>
        <begin position="2786"/>
        <end position="2826"/>
    </location>
</feature>
<feature type="domain" description="SRCR" evidence="15">
    <location>
        <begin position="1193"/>
        <end position="1316"/>
    </location>
</feature>
<feature type="domain" description="EGF-like" evidence="14">
    <location>
        <begin position="2991"/>
        <end position="3032"/>
    </location>
</feature>
<dbReference type="PANTHER" id="PTHR48071">
    <property type="entry name" value="SRCR DOMAIN-CONTAINING PROTEIN"/>
    <property type="match status" value="1"/>
</dbReference>
<feature type="domain" description="EGF-like" evidence="14">
    <location>
        <begin position="1495"/>
        <end position="1535"/>
    </location>
</feature>
<keyword evidence="6" id="KW-0106">Calcium</keyword>
<feature type="domain" description="EGF-like" evidence="14">
    <location>
        <begin position="4544"/>
        <end position="4584"/>
    </location>
</feature>
<feature type="disulfide bond" evidence="13">
    <location>
        <begin position="3629"/>
        <end position="3639"/>
    </location>
</feature>
<feature type="disulfide bond" evidence="13">
    <location>
        <begin position="4108"/>
        <end position="4169"/>
    </location>
</feature>
<keyword evidence="10" id="KW-0675">Receptor</keyword>
<feature type="domain" description="EGF-like" evidence="14">
    <location>
        <begin position="580"/>
        <end position="620"/>
    </location>
</feature>
<dbReference type="Pfam" id="PF12947">
    <property type="entry name" value="EGF_3"/>
    <property type="match status" value="29"/>
</dbReference>
<feature type="domain" description="EGF-like" evidence="14">
    <location>
        <begin position="498"/>
        <end position="538"/>
    </location>
</feature>
<feature type="disulfide bond" evidence="13">
    <location>
        <begin position="270"/>
        <end position="280"/>
    </location>
</feature>
<feature type="domain" description="SRCR" evidence="15">
    <location>
        <begin position="790"/>
        <end position="894"/>
    </location>
</feature>
<feature type="domain" description="EGF-like" evidence="14">
    <location>
        <begin position="1453"/>
        <end position="1494"/>
    </location>
</feature>
<feature type="disulfide bond" evidence="13">
    <location>
        <begin position="1686"/>
        <end position="1696"/>
    </location>
</feature>
<keyword evidence="9 13" id="KW-1015">Disulfide bond</keyword>
<evidence type="ECO:0000256" key="6">
    <source>
        <dbReference type="ARBA" id="ARBA00022837"/>
    </source>
</evidence>
<feature type="domain" description="SRCR" evidence="15">
    <location>
        <begin position="2488"/>
        <end position="2565"/>
    </location>
</feature>
<feature type="domain" description="SRCR" evidence="15">
    <location>
        <begin position="902"/>
        <end position="1019"/>
    </location>
</feature>
<dbReference type="SMART" id="SM00179">
    <property type="entry name" value="EGF_CA"/>
    <property type="match status" value="39"/>
</dbReference>
<feature type="disulfide bond" evidence="13">
    <location>
        <begin position="3428"/>
        <end position="3438"/>
    </location>
</feature>
<keyword evidence="2 12" id="KW-0245">EGF-like domain</keyword>
<feature type="domain" description="SRCR" evidence="15">
    <location>
        <begin position="4066"/>
        <end position="4170"/>
    </location>
</feature>
<dbReference type="SMART" id="SM00202">
    <property type="entry name" value="SR"/>
    <property type="match status" value="23"/>
</dbReference>
<feature type="domain" description="EGF-like" evidence="14">
    <location>
        <begin position="4790"/>
        <end position="4830"/>
    </location>
</feature>
<feature type="domain" description="EGF-like" evidence="14">
    <location>
        <begin position="621"/>
        <end position="662"/>
    </location>
</feature>
<feature type="domain" description="EGF-like" evidence="14">
    <location>
        <begin position="4626"/>
        <end position="4666"/>
    </location>
</feature>
<feature type="domain" description="EGF-like" evidence="14">
    <location>
        <begin position="4585"/>
        <end position="4625"/>
    </location>
</feature>
<feature type="disulfide bond" evidence="13">
    <location>
        <begin position="67"/>
        <end position="131"/>
    </location>
</feature>
<dbReference type="PROSITE" id="PS50287">
    <property type="entry name" value="SRCR_2"/>
    <property type="match status" value="30"/>
</dbReference>
<feature type="domain" description="SRCR" evidence="15">
    <location>
        <begin position="230"/>
        <end position="299"/>
    </location>
</feature>
<organism evidence="16 17">
    <name type="scientific">Geodia barretti</name>
    <name type="common">Barrett's horny sponge</name>
    <dbReference type="NCBI Taxonomy" id="519541"/>
    <lineage>
        <taxon>Eukaryota</taxon>
        <taxon>Metazoa</taxon>
        <taxon>Porifera</taxon>
        <taxon>Demospongiae</taxon>
        <taxon>Heteroscleromorpha</taxon>
        <taxon>Tetractinellida</taxon>
        <taxon>Astrophorina</taxon>
        <taxon>Geodiidae</taxon>
        <taxon>Geodia</taxon>
    </lineage>
</organism>
<feature type="domain" description="SRCR" evidence="15">
    <location>
        <begin position="2000"/>
        <end position="2135"/>
    </location>
</feature>
<feature type="domain" description="SRCR" evidence="15">
    <location>
        <begin position="1505"/>
        <end position="1589"/>
    </location>
</feature>
<feature type="domain" description="EGF-like" evidence="14">
    <location>
        <begin position="3729"/>
        <end position="3769"/>
    </location>
</feature>
<dbReference type="CDD" id="cd00054">
    <property type="entry name" value="EGF_CA"/>
    <property type="match status" value="30"/>
</dbReference>
<feature type="domain" description="SRCR" evidence="15">
    <location>
        <begin position="2691"/>
        <end position="2804"/>
    </location>
</feature>
<feature type="disulfide bond" evidence="13">
    <location>
        <begin position="3163"/>
        <end position="3224"/>
    </location>
</feature>
<evidence type="ECO:0000256" key="9">
    <source>
        <dbReference type="ARBA" id="ARBA00023157"/>
    </source>
</evidence>
<evidence type="ECO:0000259" key="15">
    <source>
        <dbReference type="PROSITE" id="PS50287"/>
    </source>
</evidence>
<dbReference type="FunFam" id="3.10.250.10:FF:000007">
    <property type="entry name" value="Soluble scavenger receptor cysteine-rich domain-containing protein SSC5D"/>
    <property type="match status" value="2"/>
</dbReference>
<feature type="domain" description="SRCR" evidence="15">
    <location>
        <begin position="2283"/>
        <end position="2370"/>
    </location>
</feature>
<dbReference type="FunFam" id="3.10.250.10:FF:000001">
    <property type="entry name" value="Lysyl oxidase 4 isoform X1"/>
    <property type="match status" value="1"/>
</dbReference>
<evidence type="ECO:0000256" key="5">
    <source>
        <dbReference type="ARBA" id="ARBA00022737"/>
    </source>
</evidence>
<sequence>MSVDSHADCTNTIGNYECTCAIGYTGNGITCDCRDGEILLYDGSTLSTNHSNGTVLVCLDNEYGTVCDDWWDPLDATVVCTQLGFSATGSLPVVRSGLGSPPNRSIFLDNVVCTGGEGNLTECGYTTITNCDRSEEAGVRCERAIPVSSGAFGDDIESAVLYDIDCLGNETGVLNCPLSHSGTCPEHSATVICQDEVGVVDVTQFPGDPIGPIFMDDISCNGEEETLLDCGFTLLQMCSHTHDVGVICHLKNAGFGSGFSRPILIDDVTCIGVEGNVLDCSYDSVSNCDHSEDAGVICGAVCRRGTVRLAIGDVNQLYQSLEDVENSYFIKDELARGRVEVCIGGRYGTVCDKSWDFEDASVVCSQLGFSSNGAIAITGGQFSNASVSVVIGRVECIGNETGLLDCSHVTEAHEEVTHCDPIEVAAVTCNDPSTTFADCLTGEVRFVDLSNNAEEDSRQGTIQICVNNAWGSVCSDNIFDDIDAEIFCDQLPGFSANDVNECGAGTAECHSNATCSNTVGSYNCTCVNGYVGDGKNCTRINLCEEGPTDCDSDATCLDRDGGYDCECDDGYTGNGTYCEDIDECKSGNNSCHTDGNCRNTVGSYTCECHAGFYGDGYTCTNVDECANSSQNNCSLDANCTDTIGSYECTCLTGYTGDGVLCIDVNECTNTTPCHSNANCSNTIGSFICTCVAGYSGDGLSCNDIDECTLGTDDCHEKAQCNNTLGSYRCICEVGYAGDGYNCSDIDECLEDIDLCDSHADCGNTIGSHECTCTVGYTGNGLSCDCRDGEILLYDGSTLSTNHSNGTVLVCLDNEYGTVCDDWWDPLDATVVCTQLGFSATGSLPVVRSGLGSPPNRSIFLDNVVCTGGEGSLTECGYTTITNCDRSEEAGVRCEATCTDGDVRLGIDNFTEFYVSIDEKEEYYFVKDELARGRIEVCVGGRYGTVCGDSWSDKDASVVCSQLGFSEYGANAVSSGAFGDNLQSTVLYEVNCAGNETEILSCSPTFSGTCTEHSAAIICQDRATELSNCSNGELRLIGAATSNQGRLEVCMNGAWGSVCDSQGVFTKDEAKVACRQLDTLQVEDEVDVLDASMFGEPSGPILIDRVKCSGDESSLSNCVMSEIPMCTQSQDVGIICHAADDCLVNNAGCDHVCTETIRSYSCSCFPGYTLETDGHTCIEDAGVICGAVCRSGTVRLAIGDINDIYLGLEDLDDSYFIKDELARGRVEVCAEGRYGTVCDDYWDYKDASVVCSQLGFSSNGAIAITGGHFSNDSLSVVVGQVECNGNETSLVECAHENENHQDVKNCDPNEIAGVTCQDPSTEFADCTTGEVRFTDFTDNPEEDSRQGTIQICVNQAWGSVCNDHFFDSTDAEVFCDQLVGFSTDDVDECMEGGANCHSNATCTNTDGSYNCTCVYGYIGDGVNCTKINLCEVGPIDCHTNASCLDRDGGYDCEYIDECVLSNTNKCSVYANCTDTIGSYECTCSEGFAGDGITCHDINECELDTDICDNNAECKNTIGSYNCSCEIGYSGNGFNCTGSLPVVRSGLGSPPNRSILLDNVVCTGGEGSLTECGYTTITNCDRSEEAGVRCEAKCTEGNVRLGVKNFTEFYRSIATIEEYYFIKDELARGRLEVCVGEEYGTVCDANWDQEDASVVCSQLGFSRNGAIAVSSGVFGDDIDSAVLYGVGCVGNETGILNCSVSDSGICSDHNAAVICQDAATKPSNCSDGELRLVGAITSNQGRLEVCMNGAWGSVCDSQGVFTNDEAKVACRQLGKLQVEDEADVLDANLFAEQRVPVFLDGIRCSGSEGYIFDCEHTTVHMCSHDDDVAVICHHVSSQRKLLLVVDSTRPIHLMTSHVLAMKRTYWTVPMTLSVTVTTQRMLESSVVQFVSMELGRVEVCVEGGYGTVCDDDWDSQDASVVCSQLGFSPYGAIAITGGHFSNASVPVVIGNVRCGANESSLFDCSYETSAHEEVSQCDPNQVAAVACLDSSTGFADCTTGEVRFVDFTDNPEEDSRQGTIQICVNNAWGSVCNDHFFDRTDAEVFCDQLVGFSTDDNDECESGTDLCHEKAACNNTVGSYRCTCIVGYSGDGFNCSDYDECALGIDFCDTHADCTNTIGSHGCACRIGYTGDGISCDCRDGEVLLYDGSRLSTNHSNGTVLVCLDNEYGTVCDDWWDPLDATVVCTQLGFSATGSLPVVRSGLGSPPNRSIFLDNVVCTGGEGSLTECGYTTITNCDRSEEAGVRCEATCREGDVRIGVVNFTNFFINIDQYADYYFIKDEIARGRVEVCTGGTYGTVCGEDWENQDASVVCSQLGFSHYGAIALSSGAFEDDIGSTVLYSVECSGNETELLTCSYSLSGLCTEHNAAVICQDPATNVYNCTDGELRLTGAATTNQGRLEVCINGAWGSVCDSKRVFTTDEAEVACRQLGKLQVEDEVNVLRASDFGEPTGPIFLDLIDCSGEEENLLNCGSTEIHMCSHGDDVAIICHLCDDSWDELDARVICRQLGYDYSNVYPAKKATFGSVNSTRPITLDDITCTGNEENVLDCSYDSVSNCDHSEDAGVICGAVCLNGTVRLSTEDMNEFYQDPDTLDDDYFIKDELARGRVEVCVEGGMLGFSSNGAIAITGGLYSDASVSVLVGRVECMGNETGLLECGHVTDGHEEVDGCDPRQTAAVRCQDRSTEFADCVTGDVRFVDFSDNINEDSRQGTIQICINNAWGSVCSDNFFDTTDAAVFCSELDGFSDSDIDECAEEISQCHDNATCTNTIGSYNCTCEYGYTGDGLNCTRVNLCEVGPTDCHTNAICLDRDGGYDCECNDGYTGNGTDCEDVDECTIGTFSCHANASCTNTIGSYDCECRSGFIEDGATCLNVDECMDTTVNNCSVNANCSDTIGSYECLCSFGYTGDGFICDDVDECSTSEILCHVNASCYNTKGNYGCQCLPGFTGDGFNCSNIDECASSNNCSSNANCIDNIGSYDCTCSAGYVGDGYSCDDFDECSNATIFPCHPVANCTNTVGSFSCTCLSGYTGDGMTCDDIDECELNTNDCNKDNGFCNNTVGSYTCACNLGFSGDGVNCTDIDECFEESDGCDSHAVCTNTIGSRTCFCSVGYTGNGETCDCRVGEILLYDGSTLSTNHSNGTVLVCLDNEYGTVCDDWWDPLDATVVCTQLGFSATGSLPVVRSGLGSPPNRTIFLDNVLCTGGEGNLTECGYTTITNCDRSEEAGVRCEAICREGDIRLGIGNFTEFHTTMQEFEEYFFIKDELARGRIEVCIGGRYGTICDHDWSSQDASVICSQLGFSAYGAIAVSSGAFGDDVGSVVLYSAGCSGIETEILSCSVSYSGTYRATEPSNCTDEEMRLSGAITSNQGRLEVCMNGAWGSVCDSQGVFTTDEAKVACRQLGKLQVEDEVGIVDVTQFSSVLTRPIFVDDVHCTGEESDLFGCFYTTLHSCNHLQDVAIICHPASECELDNGGCDHFCTETIESYFCSCYPGYTLQADKHTCLVRNAAFGSGFSRPILFDDITCTGNEENILDCSYDSFALNGTVRLAVGDINELYQGLELPEDSYFIKDELSRGRVEVCVGGIYGTICDDHWDNNDASVVCLQLGFSPYGAIAITGGLYSNNSLPVVIERVECSGSEKDLMECSITNEDSSQCDHRQTAAIACQDPSTTVSGNCKTGEVRFVDFTDNPEEDSRQGTIQICINDAWGFICGDDYFDDTDASVFCGQLRGFASTDINECEEGTDVCHNNASCSNTEGFYNCTCIYGYIGDGINCTRIDLCEVGPTDCDNNATCLDRDGGYDCECNDGYTGNGTYCEDVDECLDASQNNCSTNANCTDTFGSYVCACLPGYTGDGVLCSDVDECADGNDSCHSNANCSNVIGSYNCDCFPGFTGDGFGCSNINECADMNENNCSVYANCTDTIGSYDCTCSAGYTGDGYLCDDFDECSETEDIPCHSNANCSNTFGSFSCECLAGYSGDGMTCKDINECDVGMDNCDEERGICNNTDGSYTCSCELGFSGDGINCSDIDECFEGSDECDSHADCTNTIGNYECTCAIGYTGNGITCDCRDGEILLYDGSTLSTNHSNGTVLVCLDNEYGTVCDDWWDPLDATVVCTQLGFSATGSLPVVRSGLGSPPNRSIFLDNVVCTGGEGNLTECGYTTITNCDRSEEAGVRCESTCVEGDVRLAIENLTEFYTSVTEYEDYYFIKDELARGRVEVCIGGKYGTICDSQWDDKLTPAVICSQLGFSYFGAIPVSSGAFGDDIESAVLYDIDCLGNETGVLNCPLSHSGTCPEHSATVICQDEVGVVDVTQFPGDPIGPIFMDDISCNGEEETLLDCGFTLLQMCSHTHDVGVICHLKNAGFGSGFSRPILIDDVTCIGVEGNVLDCSYDSVSNCDHSEDAGVICGAVCRRGTVRLAIGDVNQLYQSLEDVENSYFIKDELARGRVEVCIGGRYGTVCDKSWDFEDASVVCSQLGFSSNGAIAITGGQFSNASVSVVIGRVECIEEDSRQGTIQICINNAWGSVCSDNFFDTTDAAVFCSELDGFSDSDVNECGAGTAECHSNATCTNTVGSYNCTCVYGYVGDGKNCMRINLCEVGPIDCHTNATCLDRDGGYNCECNDGYTGNGTYCEDIDECKSGNNSCHTDASCRNTVGSYTCECHPGFYGDGYTCTNVDECANSSQNNCSLDANCTDTIGSYECTCLTGYTGDGVLCIDVNECTNTTPCHSNANCSNTIGSFICTCVAGYSGDGLSCNDIDECTLGTDDCHGKAQCNNTLGSYQCICEVGYAGDGYNCSDIDECLEDIDLCDSHADCGNTIGSHECTCTVGYTGNGLSCDCRDGEILLYDGSTLSTNHSNGTVLVCLHNEYGTVCDDWWDPPDATVVCTQLGFSATGSLPVVRSGLGSPPNRSIFLDNVVCTGGEGNLTECGYTTITNCDRSEEAGVRCEATCTDGDVRLGIDNFTEFYVSIDEKEEYYFVKDELARGRIEVCVGGSYGTVCGDSWSDKDASVVCSQLGFSKYGANAVSSGAFGDNLQSTVLYEVNCAGNETEILSCSPTFSGTCTEHSAAIICQDRATELSNCSNGELRLIGAATS</sequence>
<feature type="domain" description="EGF-like" evidence="14">
    <location>
        <begin position="2868"/>
        <end position="2909"/>
    </location>
</feature>
<dbReference type="InterPro" id="IPR018097">
    <property type="entry name" value="EGF_Ca-bd_CS"/>
</dbReference>
<feature type="domain" description="EGF-like" evidence="14">
    <location>
        <begin position="2745"/>
        <end position="2785"/>
    </location>
</feature>
<dbReference type="PANTHER" id="PTHR48071:SF18">
    <property type="entry name" value="DELETED IN MALIGNANT BRAIN TUMORS 1 PROTEIN-RELATED"/>
    <property type="match status" value="1"/>
</dbReference>
<feature type="domain" description="SRCR" evidence="15">
    <location>
        <begin position="2384"/>
        <end position="2487"/>
    </location>
</feature>
<feature type="domain" description="SRCR" evidence="15">
    <location>
        <begin position="4178"/>
        <end position="4351"/>
    </location>
</feature>
<feature type="domain" description="EGF-like" evidence="14">
    <location>
        <begin position="4709"/>
        <end position="4748"/>
    </location>
</feature>
<feature type="disulfide bond" evidence="13">
    <location>
        <begin position="865"/>
        <end position="875"/>
    </location>
</feature>
<feature type="domain" description="EGF-like" evidence="14">
    <location>
        <begin position="4020"/>
        <end position="4060"/>
    </location>
</feature>
<feature type="disulfide bond" evidence="13">
    <location>
        <begin position="5037"/>
        <end position="5047"/>
    </location>
</feature>
<dbReference type="GO" id="GO:0005509">
    <property type="term" value="F:calcium ion binding"/>
    <property type="evidence" value="ECO:0007669"/>
    <property type="project" value="InterPro"/>
</dbReference>
<keyword evidence="5" id="KW-0677">Repeat</keyword>
<feature type="domain" description="EGF-like" evidence="14">
    <location>
        <begin position="2827"/>
        <end position="2867"/>
    </location>
</feature>
<feature type="domain" description="EGF-like" evidence="14">
    <location>
        <begin position="1384"/>
        <end position="1424"/>
    </location>
</feature>
<proteinExistence type="predicted"/>
<dbReference type="PROSITE" id="PS50026">
    <property type="entry name" value="EGF_3"/>
    <property type="match status" value="36"/>
</dbReference>
<keyword evidence="17" id="KW-1185">Reference proteome</keyword>
<feature type="domain" description="EGF-like" evidence="14">
    <location>
        <begin position="3978"/>
        <end position="4019"/>
    </location>
</feature>
<feature type="disulfide bond" evidence="13">
    <location>
        <begin position="1802"/>
        <end position="1812"/>
    </location>
</feature>
<dbReference type="SUPFAM" id="SSF57196">
    <property type="entry name" value="EGF/Laminin"/>
    <property type="match status" value="24"/>
</dbReference>
<evidence type="ECO:0000256" key="13">
    <source>
        <dbReference type="PROSITE-ProRule" id="PRU00196"/>
    </source>
</evidence>
<feature type="disulfide bond" evidence="13">
    <location>
        <begin position="80"/>
        <end position="141"/>
    </location>
</feature>
<feature type="domain" description="SRCR" evidence="15">
    <location>
        <begin position="3353"/>
        <end position="3457"/>
    </location>
</feature>
<feature type="disulfide bond" evidence="13">
    <location>
        <begin position="4095"/>
        <end position="4159"/>
    </location>
</feature>
<feature type="disulfide bond" evidence="13">
    <location>
        <begin position="396"/>
        <end position="406"/>
    </location>
</feature>
<feature type="domain" description="SRCR" evidence="15">
    <location>
        <begin position="3121"/>
        <end position="3225"/>
    </location>
</feature>
<feature type="domain" description="EGF-like" evidence="14">
    <location>
        <begin position="539"/>
        <end position="579"/>
    </location>
</feature>
<feature type="disulfide bond" evidence="13">
    <location>
        <begin position="4141"/>
        <end position="4151"/>
    </location>
</feature>
<feature type="domain" description="SRCR" evidence="15">
    <location>
        <begin position="1877"/>
        <end position="1986"/>
    </location>
</feature>
<feature type="domain" description="EGF-like" evidence="14">
    <location>
        <begin position="2095"/>
        <end position="2135"/>
    </location>
</feature>
<feature type="domain" description="SRCR" evidence="15">
    <location>
        <begin position="3675"/>
        <end position="3788"/>
    </location>
</feature>
<feature type="disulfide bond" evidence="13">
    <location>
        <begin position="3196"/>
        <end position="3206"/>
    </location>
</feature>
<feature type="domain" description="SRCR" evidence="15">
    <location>
        <begin position="444"/>
        <end position="557"/>
    </location>
</feature>
<dbReference type="InterPro" id="IPR009030">
    <property type="entry name" value="Growth_fac_rcpt_cys_sf"/>
</dbReference>
<feature type="domain" description="EGF-like" evidence="14">
    <location>
        <begin position="3936"/>
        <end position="3977"/>
    </location>
</feature>
<feature type="domain" description="EGF-like" evidence="14">
    <location>
        <begin position="4667"/>
        <end position="4708"/>
    </location>
</feature>
<keyword evidence="11" id="KW-0325">Glycoprotein</keyword>
<evidence type="ECO:0000313" key="16">
    <source>
        <dbReference type="EMBL" id="CAI8015351.1"/>
    </source>
</evidence>
<dbReference type="PROSITE" id="PS00010">
    <property type="entry name" value="ASX_HYDROXYL"/>
    <property type="match status" value="32"/>
</dbReference>
<dbReference type="FunFam" id="2.10.25.10:FF:000038">
    <property type="entry name" value="Fibrillin 2"/>
    <property type="match status" value="29"/>
</dbReference>